<dbReference type="RefSeq" id="WP_002772712.1">
    <property type="nucleotide sequence ID" value="NZ_JQDG01000019.1"/>
</dbReference>
<dbReference type="InterPro" id="IPR038062">
    <property type="entry name" value="ScdA-like_N_sf"/>
</dbReference>
<evidence type="ECO:0000313" key="3">
    <source>
        <dbReference type="Proteomes" id="UP000460298"/>
    </source>
</evidence>
<dbReference type="Proteomes" id="UP000460298">
    <property type="component" value="Unassembled WGS sequence"/>
</dbReference>
<dbReference type="SUPFAM" id="SSF52821">
    <property type="entry name" value="Rhodanese/Cell cycle control phosphatase"/>
    <property type="match status" value="1"/>
</dbReference>
<dbReference type="AlphaFoldDB" id="A0A833H3T0"/>
<dbReference type="PANTHER" id="PTHR43031">
    <property type="entry name" value="FAD-DEPENDENT OXIDOREDUCTASE"/>
    <property type="match status" value="1"/>
</dbReference>
<dbReference type="SMART" id="SM00450">
    <property type="entry name" value="RHOD"/>
    <property type="match status" value="1"/>
</dbReference>
<dbReference type="Gene3D" id="3.40.250.10">
    <property type="entry name" value="Rhodanese-like domain"/>
    <property type="match status" value="1"/>
</dbReference>
<comment type="caution">
    <text evidence="2">The sequence shown here is derived from an EMBL/GenBank/DDBJ whole genome shotgun (WGS) entry which is preliminary data.</text>
</comment>
<evidence type="ECO:0000313" key="2">
    <source>
        <dbReference type="EMBL" id="KAB2934346.1"/>
    </source>
</evidence>
<feature type="domain" description="Rhodanese" evidence="1">
    <location>
        <begin position="91"/>
        <end position="179"/>
    </location>
</feature>
<name>A0A833H3T0_9LEPT</name>
<dbReference type="InterPro" id="IPR050229">
    <property type="entry name" value="GlpE_sulfurtransferase"/>
</dbReference>
<dbReference type="InterPro" id="IPR001763">
    <property type="entry name" value="Rhodanese-like_dom"/>
</dbReference>
<dbReference type="OrthoDB" id="9800872at2"/>
<dbReference type="EMBL" id="WBUI01000003">
    <property type="protein sequence ID" value="KAB2934346.1"/>
    <property type="molecule type" value="Genomic_DNA"/>
</dbReference>
<dbReference type="PANTHER" id="PTHR43031:SF17">
    <property type="entry name" value="SULFURTRANSFERASE YTWF-RELATED"/>
    <property type="match status" value="1"/>
</dbReference>
<accession>A0A833H3T0</accession>
<dbReference type="Gene3D" id="1.10.3910.10">
    <property type="entry name" value="SP0561-like"/>
    <property type="match status" value="1"/>
</dbReference>
<dbReference type="InterPro" id="IPR036873">
    <property type="entry name" value="Rhodanese-like_dom_sf"/>
</dbReference>
<dbReference type="PROSITE" id="PS50206">
    <property type="entry name" value="RHODANESE_3"/>
    <property type="match status" value="1"/>
</dbReference>
<proteinExistence type="predicted"/>
<protein>
    <submittedName>
        <fullName evidence="2">Rhodanese-like domain-containing protein</fullName>
    </submittedName>
</protein>
<reference evidence="2 3" key="1">
    <citation type="submission" date="2019-10" db="EMBL/GenBank/DDBJ databases">
        <title>Extracellular Electron Transfer in a Candidatus Methanoperedens spp. Enrichment Culture.</title>
        <authorList>
            <person name="Berger S."/>
            <person name="Rangel Shaw D."/>
            <person name="Berben T."/>
            <person name="In 'T Zandt M."/>
            <person name="Frank J."/>
            <person name="Reimann J."/>
            <person name="Jetten M.S.M."/>
            <person name="Welte C.U."/>
        </authorList>
    </citation>
    <scope>NUCLEOTIDE SEQUENCE [LARGE SCALE GENOMIC DNA]</scope>
    <source>
        <strain evidence="2">SB12</strain>
    </source>
</reference>
<organism evidence="2 3">
    <name type="scientific">Leptonema illini</name>
    <dbReference type="NCBI Taxonomy" id="183"/>
    <lineage>
        <taxon>Bacteria</taxon>
        <taxon>Pseudomonadati</taxon>
        <taxon>Spirochaetota</taxon>
        <taxon>Spirochaetia</taxon>
        <taxon>Leptospirales</taxon>
        <taxon>Leptospiraceae</taxon>
        <taxon>Leptonema</taxon>
    </lineage>
</organism>
<sequence>MQAEMQQIQPDMTMEQILNLYPSARRALFQKYHIGGCSSCGYSMSDTLEQVLIKHNRAQHVEQAVEDIYESARVDEAMQIEPQALKQALDAGETWRIIDVRDPFETEIATIPGSELLSRELAMDMLQKWPKDTKIVFFCHAGIRSLEATSYFKGHGLVNAKNLKGGIDRWSEEIDPSIPRY</sequence>
<dbReference type="Pfam" id="PF00581">
    <property type="entry name" value="Rhodanese"/>
    <property type="match status" value="1"/>
</dbReference>
<evidence type="ECO:0000259" key="1">
    <source>
        <dbReference type="PROSITE" id="PS50206"/>
    </source>
</evidence>
<gene>
    <name evidence="2" type="ORF">F9K24_04790</name>
</gene>